<name>A0A0R1HMS9_9LACO</name>
<dbReference type="SUPFAM" id="SSF55331">
    <property type="entry name" value="Tautomerase/MIF"/>
    <property type="match status" value="1"/>
</dbReference>
<dbReference type="InterPro" id="IPR014347">
    <property type="entry name" value="Tautomerase/MIF_sf"/>
</dbReference>
<keyword evidence="2" id="KW-1185">Reference proteome</keyword>
<sequence length="129" mass="14744">MPVMRVDMIKGRSESQIKEILDIAYDVMLQSFGAPVGDRYQIVTQHAANEMQVLDTGLGFTRTEDVLVFSLTTRPRTTEQKEDFYHRLMNQLQQKVGLRPEDLVINLTTNTDEDWSFGMGKAQFLTGDL</sequence>
<accession>A0A0R1HMS9</accession>
<dbReference type="PANTHER" id="PTHR38460">
    <property type="entry name" value="TAUTOMERASE YOLI-RELATED"/>
    <property type="match status" value="1"/>
</dbReference>
<dbReference type="STRING" id="1423719.FC66_GL001206"/>
<dbReference type="Pfam" id="PF14552">
    <property type="entry name" value="Tautomerase_2"/>
    <property type="match status" value="1"/>
</dbReference>
<dbReference type="RefSeq" id="WP_057974262.1">
    <property type="nucleotide sequence ID" value="NZ_AZDI01000005.1"/>
</dbReference>
<dbReference type="Gene3D" id="3.30.429.10">
    <property type="entry name" value="Macrophage Migration Inhibitory Factor"/>
    <property type="match status" value="1"/>
</dbReference>
<gene>
    <name evidence="1" type="ORF">FC66_GL001206</name>
</gene>
<dbReference type="PANTHER" id="PTHR38460:SF1">
    <property type="entry name" value="TAUTOMERASE YOLI-RELATED"/>
    <property type="match status" value="1"/>
</dbReference>
<reference evidence="1 2" key="1">
    <citation type="journal article" date="2015" name="Genome Announc.">
        <title>Expanding the biotechnology potential of lactobacilli through comparative genomics of 213 strains and associated genera.</title>
        <authorList>
            <person name="Sun Z."/>
            <person name="Harris H.M."/>
            <person name="McCann A."/>
            <person name="Guo C."/>
            <person name="Argimon S."/>
            <person name="Zhang W."/>
            <person name="Yang X."/>
            <person name="Jeffery I.B."/>
            <person name="Cooney J.C."/>
            <person name="Kagawa T.F."/>
            <person name="Liu W."/>
            <person name="Song Y."/>
            <person name="Salvetti E."/>
            <person name="Wrobel A."/>
            <person name="Rasinkangas P."/>
            <person name="Parkhill J."/>
            <person name="Rea M.C."/>
            <person name="O'Sullivan O."/>
            <person name="Ritari J."/>
            <person name="Douillard F.P."/>
            <person name="Paul Ross R."/>
            <person name="Yang R."/>
            <person name="Briner A.E."/>
            <person name="Felis G.E."/>
            <person name="de Vos W.M."/>
            <person name="Barrangou R."/>
            <person name="Klaenhammer T.R."/>
            <person name="Caufield P.W."/>
            <person name="Cui Y."/>
            <person name="Zhang H."/>
            <person name="O'Toole P.W."/>
        </authorList>
    </citation>
    <scope>NUCLEOTIDE SEQUENCE [LARGE SCALE GENOMIC DNA]</scope>
    <source>
        <strain evidence="1 2">DSM 15638</strain>
    </source>
</reference>
<dbReference type="OrthoDB" id="9804765at2"/>
<dbReference type="Proteomes" id="UP000051450">
    <property type="component" value="Unassembled WGS sequence"/>
</dbReference>
<evidence type="ECO:0000313" key="1">
    <source>
        <dbReference type="EMBL" id="KRK45747.1"/>
    </source>
</evidence>
<dbReference type="PATRIC" id="fig|1423719.4.peg.1227"/>
<dbReference type="EMBL" id="AZDI01000005">
    <property type="protein sequence ID" value="KRK45747.1"/>
    <property type="molecule type" value="Genomic_DNA"/>
</dbReference>
<protein>
    <submittedName>
        <fullName evidence="1">MsaD protein</fullName>
    </submittedName>
</protein>
<dbReference type="AlphaFoldDB" id="A0A0R1HMS9"/>
<evidence type="ECO:0000313" key="2">
    <source>
        <dbReference type="Proteomes" id="UP000051450"/>
    </source>
</evidence>
<dbReference type="InterPro" id="IPR037479">
    <property type="entry name" value="Tauto_MSAD"/>
</dbReference>
<proteinExistence type="predicted"/>
<comment type="caution">
    <text evidence="1">The sequence shown here is derived from an EMBL/GenBank/DDBJ whole genome shotgun (WGS) entry which is preliminary data.</text>
</comment>
<organism evidence="1 2">
    <name type="scientific">Dellaglioa algida DSM 15638</name>
    <dbReference type="NCBI Taxonomy" id="1423719"/>
    <lineage>
        <taxon>Bacteria</taxon>
        <taxon>Bacillati</taxon>
        <taxon>Bacillota</taxon>
        <taxon>Bacilli</taxon>
        <taxon>Lactobacillales</taxon>
        <taxon>Lactobacillaceae</taxon>
        <taxon>Dellaglioa</taxon>
    </lineage>
</organism>